<keyword evidence="3" id="KW-0547">Nucleotide-binding</keyword>
<keyword evidence="6" id="KW-0119">Carbohydrate metabolism</keyword>
<dbReference type="Gene3D" id="3.40.50.10840">
    <property type="entry name" value="Putative sugar-binding, N-terminal domain"/>
    <property type="match status" value="1"/>
</dbReference>
<sequence length="412" mass="41893">MSRTTFASRPSRVLALADDLSGAAETAAALGLPGRILLGPPTTPPPDGEALVLDLDTRQLTADEAAHAVRDVMAYADGGLVLKKADSLLRGNFASETAAYAEGAAGVVIAPALPVAGRTVRDGVVHLHGTALHTTDAWRAERGPAPESVRAALGDLPTWTVPLSVVRSPVLALSGWLRTLIAKGHHPVCDTETDADLDAIAEAVLQLGPGVRLLGAGGLAAALGRKLAGADGAELGETSGPTPYRPLLVVVGTTEPSAVAQIAQLLASGAHHIPVPAHLLTDHGGPHPLAAAPDGITIVSIDGSGPLEPGSARALVTGLARTVAQTAFDSDLVLTGGETARRVLDALGIRELLPVGQIHHGAVHSRTADGRSVVTRPGSFGDTDSLLRIARALRPDHAAALTPSFAPQGEPT</sequence>
<evidence type="ECO:0000256" key="3">
    <source>
        <dbReference type="ARBA" id="ARBA00022741"/>
    </source>
</evidence>
<evidence type="ECO:0000259" key="7">
    <source>
        <dbReference type="Pfam" id="PF07005"/>
    </source>
</evidence>
<evidence type="ECO:0000259" key="8">
    <source>
        <dbReference type="Pfam" id="PF17042"/>
    </source>
</evidence>
<evidence type="ECO:0008006" key="11">
    <source>
        <dbReference type="Google" id="ProtNLM"/>
    </source>
</evidence>
<keyword evidence="4" id="KW-0418">Kinase</keyword>
<evidence type="ECO:0000313" key="9">
    <source>
        <dbReference type="EMBL" id="GGK92165.1"/>
    </source>
</evidence>
<evidence type="ECO:0000313" key="10">
    <source>
        <dbReference type="Proteomes" id="UP000637788"/>
    </source>
</evidence>
<dbReference type="RefSeq" id="WP_246568280.1">
    <property type="nucleotide sequence ID" value="NZ_BMPQ01000019.1"/>
</dbReference>
<evidence type="ECO:0000256" key="5">
    <source>
        <dbReference type="ARBA" id="ARBA00022840"/>
    </source>
</evidence>
<evidence type="ECO:0000256" key="4">
    <source>
        <dbReference type="ARBA" id="ARBA00022777"/>
    </source>
</evidence>
<dbReference type="AlphaFoldDB" id="A0A917R624"/>
<accession>A0A917R624</accession>
<dbReference type="Proteomes" id="UP000637788">
    <property type="component" value="Unassembled WGS sequence"/>
</dbReference>
<dbReference type="InterPro" id="IPR042213">
    <property type="entry name" value="NBD_C_sf"/>
</dbReference>
<dbReference type="EMBL" id="BMPQ01000019">
    <property type="protein sequence ID" value="GGK92165.1"/>
    <property type="molecule type" value="Genomic_DNA"/>
</dbReference>
<protein>
    <recommendedName>
        <fullName evidence="11">4-hydroxythreonine-4-phosphate dehydrogenase</fullName>
    </recommendedName>
</protein>
<evidence type="ECO:0000256" key="6">
    <source>
        <dbReference type="ARBA" id="ARBA00023277"/>
    </source>
</evidence>
<dbReference type="InterPro" id="IPR031475">
    <property type="entry name" value="NBD_C"/>
</dbReference>
<comment type="caution">
    <text evidence="9">The sequence shown here is derived from an EMBL/GenBank/DDBJ whole genome shotgun (WGS) entry which is preliminary data.</text>
</comment>
<organism evidence="9 10">
    <name type="scientific">Streptomyces flaveus</name>
    <dbReference type="NCBI Taxonomy" id="66370"/>
    <lineage>
        <taxon>Bacteria</taxon>
        <taxon>Bacillati</taxon>
        <taxon>Actinomycetota</taxon>
        <taxon>Actinomycetes</taxon>
        <taxon>Kitasatosporales</taxon>
        <taxon>Streptomycetaceae</taxon>
        <taxon>Streptomyces</taxon>
        <taxon>Streptomyces aurantiacus group</taxon>
    </lineage>
</organism>
<feature type="domain" description="Four-carbon acid sugar kinase nucleotide binding" evidence="8">
    <location>
        <begin position="315"/>
        <end position="386"/>
    </location>
</feature>
<dbReference type="Pfam" id="PF17042">
    <property type="entry name" value="NBD_C"/>
    <property type="match status" value="1"/>
</dbReference>
<keyword evidence="2" id="KW-0808">Transferase</keyword>
<dbReference type="InterPro" id="IPR010737">
    <property type="entry name" value="4-carb_acid_sugar_kinase_N"/>
</dbReference>
<comment type="similarity">
    <text evidence="1">Belongs to the four-carbon acid sugar kinase family.</text>
</comment>
<keyword evidence="10" id="KW-1185">Reference proteome</keyword>
<dbReference type="Gene3D" id="3.40.980.20">
    <property type="entry name" value="Four-carbon acid sugar kinase, nucleotide binding domain"/>
    <property type="match status" value="1"/>
</dbReference>
<keyword evidence="5" id="KW-0067">ATP-binding</keyword>
<name>A0A917R624_9ACTN</name>
<dbReference type="Pfam" id="PF07005">
    <property type="entry name" value="SBD_N"/>
    <property type="match status" value="1"/>
</dbReference>
<proteinExistence type="inferred from homology"/>
<reference evidence="9" key="1">
    <citation type="journal article" date="2014" name="Int. J. Syst. Evol. Microbiol.">
        <title>Complete genome sequence of Corynebacterium casei LMG S-19264T (=DSM 44701T), isolated from a smear-ripened cheese.</title>
        <authorList>
            <consortium name="US DOE Joint Genome Institute (JGI-PGF)"/>
            <person name="Walter F."/>
            <person name="Albersmeier A."/>
            <person name="Kalinowski J."/>
            <person name="Ruckert C."/>
        </authorList>
    </citation>
    <scope>NUCLEOTIDE SEQUENCE</scope>
    <source>
        <strain evidence="9">JCM 3035</strain>
    </source>
</reference>
<reference evidence="9" key="2">
    <citation type="submission" date="2020-09" db="EMBL/GenBank/DDBJ databases">
        <authorList>
            <person name="Sun Q."/>
            <person name="Ohkuma M."/>
        </authorList>
    </citation>
    <scope>NUCLEOTIDE SEQUENCE</scope>
    <source>
        <strain evidence="9">JCM 3035</strain>
    </source>
</reference>
<dbReference type="GO" id="GO:0016301">
    <property type="term" value="F:kinase activity"/>
    <property type="evidence" value="ECO:0007669"/>
    <property type="project" value="UniProtKB-KW"/>
</dbReference>
<dbReference type="InterPro" id="IPR037051">
    <property type="entry name" value="4-carb_acid_sugar_kinase_N_sf"/>
</dbReference>
<feature type="domain" description="Four-carbon acid sugar kinase N-terminal" evidence="7">
    <location>
        <begin position="14"/>
        <end position="223"/>
    </location>
</feature>
<gene>
    <name evidence="9" type="ORF">GCM10010094_61340</name>
</gene>
<dbReference type="GO" id="GO:0005524">
    <property type="term" value="F:ATP binding"/>
    <property type="evidence" value="ECO:0007669"/>
    <property type="project" value="UniProtKB-KW"/>
</dbReference>
<evidence type="ECO:0000256" key="1">
    <source>
        <dbReference type="ARBA" id="ARBA00005715"/>
    </source>
</evidence>
<dbReference type="SUPFAM" id="SSF142764">
    <property type="entry name" value="YgbK-like"/>
    <property type="match status" value="1"/>
</dbReference>
<evidence type="ECO:0000256" key="2">
    <source>
        <dbReference type="ARBA" id="ARBA00022679"/>
    </source>
</evidence>